<name>A0ABP5UY22_9ACTN</name>
<protein>
    <submittedName>
        <fullName evidence="3">DMT family transporter</fullName>
    </submittedName>
</protein>
<dbReference type="NCBIfam" id="NF038012">
    <property type="entry name" value="DMT_1"/>
    <property type="match status" value="1"/>
</dbReference>
<feature type="transmembrane region" description="Helical" evidence="2">
    <location>
        <begin position="231"/>
        <end position="251"/>
    </location>
</feature>
<keyword evidence="4" id="KW-1185">Reference proteome</keyword>
<proteinExistence type="predicted"/>
<evidence type="ECO:0000313" key="4">
    <source>
        <dbReference type="Proteomes" id="UP001501444"/>
    </source>
</evidence>
<dbReference type="RefSeq" id="WP_344620010.1">
    <property type="nucleotide sequence ID" value="NZ_BAAARV010000123.1"/>
</dbReference>
<feature type="transmembrane region" description="Helical" evidence="2">
    <location>
        <begin position="110"/>
        <end position="128"/>
    </location>
</feature>
<feature type="region of interest" description="Disordered" evidence="1">
    <location>
        <begin position="285"/>
        <end position="304"/>
    </location>
</feature>
<dbReference type="PANTHER" id="PTHR40761:SF1">
    <property type="entry name" value="CONSERVED INTEGRAL MEMBRANE ALANINE VALINE AND LEUCINE RICH PROTEIN-RELATED"/>
    <property type="match status" value="1"/>
</dbReference>
<organism evidence="3 4">
    <name type="scientific">Dactylosporangium salmoneum</name>
    <dbReference type="NCBI Taxonomy" id="53361"/>
    <lineage>
        <taxon>Bacteria</taxon>
        <taxon>Bacillati</taxon>
        <taxon>Actinomycetota</taxon>
        <taxon>Actinomycetes</taxon>
        <taxon>Micromonosporales</taxon>
        <taxon>Micromonosporaceae</taxon>
        <taxon>Dactylosporangium</taxon>
    </lineage>
</organism>
<keyword evidence="2" id="KW-1133">Transmembrane helix</keyword>
<dbReference type="EMBL" id="BAAARV010000123">
    <property type="protein sequence ID" value="GAA2390253.1"/>
    <property type="molecule type" value="Genomic_DNA"/>
</dbReference>
<feature type="transmembrane region" description="Helical" evidence="2">
    <location>
        <begin position="140"/>
        <end position="161"/>
    </location>
</feature>
<evidence type="ECO:0000256" key="1">
    <source>
        <dbReference type="SAM" id="MobiDB-lite"/>
    </source>
</evidence>
<dbReference type="PANTHER" id="PTHR40761">
    <property type="entry name" value="CONSERVED INTEGRAL MEMBRANE ALANINE VALINE AND LEUCINE RICH PROTEIN-RELATED"/>
    <property type="match status" value="1"/>
</dbReference>
<accession>A0ABP5UY22</accession>
<keyword evidence="2" id="KW-0812">Transmembrane</keyword>
<feature type="transmembrane region" description="Helical" evidence="2">
    <location>
        <begin position="198"/>
        <end position="219"/>
    </location>
</feature>
<evidence type="ECO:0000256" key="2">
    <source>
        <dbReference type="SAM" id="Phobius"/>
    </source>
</evidence>
<reference evidence="4" key="1">
    <citation type="journal article" date="2019" name="Int. J. Syst. Evol. Microbiol.">
        <title>The Global Catalogue of Microorganisms (GCM) 10K type strain sequencing project: providing services to taxonomists for standard genome sequencing and annotation.</title>
        <authorList>
            <consortium name="The Broad Institute Genomics Platform"/>
            <consortium name="The Broad Institute Genome Sequencing Center for Infectious Disease"/>
            <person name="Wu L."/>
            <person name="Ma J."/>
        </authorList>
    </citation>
    <scope>NUCLEOTIDE SEQUENCE [LARGE SCALE GENOMIC DNA]</scope>
    <source>
        <strain evidence="4">JCM 3272</strain>
    </source>
</reference>
<evidence type="ECO:0000313" key="3">
    <source>
        <dbReference type="EMBL" id="GAA2390253.1"/>
    </source>
</evidence>
<feature type="transmembrane region" description="Helical" evidence="2">
    <location>
        <begin position="263"/>
        <end position="281"/>
    </location>
</feature>
<gene>
    <name evidence="3" type="ORF">GCM10010170_102190</name>
</gene>
<feature type="transmembrane region" description="Helical" evidence="2">
    <location>
        <begin position="168"/>
        <end position="186"/>
    </location>
</feature>
<dbReference type="Proteomes" id="UP001501444">
    <property type="component" value="Unassembled WGS sequence"/>
</dbReference>
<comment type="caution">
    <text evidence="3">The sequence shown here is derived from an EMBL/GenBank/DDBJ whole genome shotgun (WGS) entry which is preliminary data.</text>
</comment>
<sequence length="304" mass="31620">MTAPGEIDAIAVVAALGAAAAFGVGAALEQSEAKQEKQAQPLDPRLLLRLVRRPKWLLAWLPEGLGTGLQAVALSYGPLILVEPMLITGQFLAIPLSVALNRRRSHARDYLVVVLGGAGLAAFLLAAQPRAGVDEPTTDGWLGVALWAGPVLAACLIGGWWAAGAARAVLLGIASGLLYGVAASLLKALTAQLSREPIGIFTRWQTYALVVVGLGAVVLNQDAFQTSRIAMPLTAITVMDPAVGVAIGITAFHEQISTTGPRLTIEVLAVLVMVGAVWLASTTHSDMRRQQPGDGRASPAPESL</sequence>
<keyword evidence="2" id="KW-0472">Membrane</keyword>
<feature type="transmembrane region" description="Helical" evidence="2">
    <location>
        <begin position="6"/>
        <end position="28"/>
    </location>
</feature>